<evidence type="ECO:0000259" key="1">
    <source>
        <dbReference type="PROSITE" id="PS51833"/>
    </source>
</evidence>
<dbReference type="PROSITE" id="PS51833">
    <property type="entry name" value="HDOD"/>
    <property type="match status" value="1"/>
</dbReference>
<reference evidence="2 3" key="1">
    <citation type="submission" date="2019-04" db="EMBL/GenBank/DDBJ databases">
        <title>Isolation and culture of sulfate reducing bacteria from the cold seep of the South China Sea.</title>
        <authorList>
            <person name="Sun C."/>
            <person name="Liu R."/>
        </authorList>
    </citation>
    <scope>NUCLEOTIDE SEQUENCE [LARGE SCALE GENOMIC DNA]</scope>
    <source>
        <strain evidence="2 3">CS1</strain>
    </source>
</reference>
<evidence type="ECO:0000313" key="2">
    <source>
        <dbReference type="EMBL" id="QJT09782.1"/>
    </source>
</evidence>
<dbReference type="InterPro" id="IPR052340">
    <property type="entry name" value="RNase_Y/CdgJ"/>
</dbReference>
<feature type="domain" description="HDOD" evidence="1">
    <location>
        <begin position="13"/>
        <end position="211"/>
    </location>
</feature>
<dbReference type="SUPFAM" id="SSF109604">
    <property type="entry name" value="HD-domain/PDEase-like"/>
    <property type="match status" value="1"/>
</dbReference>
<keyword evidence="3" id="KW-1185">Reference proteome</keyword>
<dbReference type="Pfam" id="PF08668">
    <property type="entry name" value="HDOD"/>
    <property type="match status" value="1"/>
</dbReference>
<dbReference type="InterPro" id="IPR013976">
    <property type="entry name" value="HDOD"/>
</dbReference>
<proteinExistence type="predicted"/>
<dbReference type="PANTHER" id="PTHR33525">
    <property type="match status" value="1"/>
</dbReference>
<dbReference type="Proteomes" id="UP000503251">
    <property type="component" value="Chromosome"/>
</dbReference>
<evidence type="ECO:0000313" key="3">
    <source>
        <dbReference type="Proteomes" id="UP000503251"/>
    </source>
</evidence>
<dbReference type="CDD" id="cd00077">
    <property type="entry name" value="HDc"/>
    <property type="match status" value="1"/>
</dbReference>
<dbReference type="EMBL" id="CP039543">
    <property type="protein sequence ID" value="QJT09782.1"/>
    <property type="molecule type" value="Genomic_DNA"/>
</dbReference>
<dbReference type="InterPro" id="IPR003607">
    <property type="entry name" value="HD/PDEase_dom"/>
</dbReference>
<dbReference type="PANTHER" id="PTHR33525:SF3">
    <property type="entry name" value="RIBONUCLEASE Y"/>
    <property type="match status" value="1"/>
</dbReference>
<gene>
    <name evidence="2" type="ORF">E8L03_12905</name>
</gene>
<dbReference type="RefSeq" id="WP_171267578.1">
    <property type="nucleotide sequence ID" value="NZ_CP039543.1"/>
</dbReference>
<organism evidence="2 3">
    <name type="scientific">Oceanidesulfovibrio marinus</name>
    <dbReference type="NCBI Taxonomy" id="370038"/>
    <lineage>
        <taxon>Bacteria</taxon>
        <taxon>Pseudomonadati</taxon>
        <taxon>Thermodesulfobacteriota</taxon>
        <taxon>Desulfovibrionia</taxon>
        <taxon>Desulfovibrionales</taxon>
        <taxon>Desulfovibrionaceae</taxon>
        <taxon>Oceanidesulfovibrio</taxon>
    </lineage>
</organism>
<protein>
    <submittedName>
        <fullName evidence="2">HDOD domain-containing protein</fullName>
    </submittedName>
</protein>
<name>A0ABX6NGM0_9BACT</name>
<dbReference type="Gene3D" id="1.10.3210.10">
    <property type="entry name" value="Hypothetical protein af1432"/>
    <property type="match status" value="1"/>
</dbReference>
<sequence length="283" mass="30697">MELREIVDKIKRLSPLSASATQLIELMQSSGSSFEQITHIVELDAALTANVLKVVNSPAFGLGHKVTSVSRAVSFLGEKMIAGIAIASCAPEVYGEELAGYAAERGELWEHSLLTAIASREIAAYCTEPLRAEDAFTAGILHDIGKSVLSQFVAGKTHELMEAVESKAAQDFMEAERLALETDHSEAGMVLGKHWRLPANLLAAIRYHHTPHKAPEEYRPLVYCVHLGDALAQMHGVGTGAATLQCGLEPTVCDYFPISEDEFQAIFLDASIEFEKSRTAFLG</sequence>
<accession>A0ABX6NGM0</accession>
<dbReference type="SMART" id="SM00471">
    <property type="entry name" value="HDc"/>
    <property type="match status" value="1"/>
</dbReference>